<name>A0A0G0U0U1_9BACT</name>
<dbReference type="Proteomes" id="UP000034601">
    <property type="component" value="Unassembled WGS sequence"/>
</dbReference>
<accession>A0A0G0U0U1</accession>
<dbReference type="AlphaFoldDB" id="A0A0G0U0U1"/>
<comment type="caution">
    <text evidence="2">The sequence shown here is derived from an EMBL/GenBank/DDBJ whole genome shotgun (WGS) entry which is preliminary data.</text>
</comment>
<keyword evidence="1" id="KW-0812">Transmembrane</keyword>
<reference evidence="2 3" key="1">
    <citation type="journal article" date="2015" name="Nature">
        <title>rRNA introns, odd ribosomes, and small enigmatic genomes across a large radiation of phyla.</title>
        <authorList>
            <person name="Brown C.T."/>
            <person name="Hug L.A."/>
            <person name="Thomas B.C."/>
            <person name="Sharon I."/>
            <person name="Castelle C.J."/>
            <person name="Singh A."/>
            <person name="Wilkins M.J."/>
            <person name="Williams K.H."/>
            <person name="Banfield J.F."/>
        </authorList>
    </citation>
    <scope>NUCLEOTIDE SEQUENCE [LARGE SCALE GENOMIC DNA]</scope>
</reference>
<sequence>MQKGFSSILILIGLIAVVVIVGSLLYFSKSTNNQPRSEINEQILPSTAPTQQQVSTNETGLKTYTNNKDYYSFSYPEDKYLLTEYPTEETTTAQGFPSEGKKSSTSLQYCPSKKLEDCAFPSNIFIVNTYENKQKWSIDTWLTSSQFSPIYSQSQKKQYCYITDPRTKIVKESFLSKESVMYTFFIDEATAKGVCKGEILEGGGEFKYVFVENGQQITVLSTTSASLQQKPELDQILSSFKFTQ</sequence>
<dbReference type="EMBL" id="LCAB01000010">
    <property type="protein sequence ID" value="KKR82683.1"/>
    <property type="molecule type" value="Genomic_DNA"/>
</dbReference>
<keyword evidence="1" id="KW-1133">Transmembrane helix</keyword>
<feature type="transmembrane region" description="Helical" evidence="1">
    <location>
        <begin position="6"/>
        <end position="27"/>
    </location>
</feature>
<gene>
    <name evidence="2" type="ORF">UU29_C0010G0029</name>
</gene>
<evidence type="ECO:0000256" key="1">
    <source>
        <dbReference type="SAM" id="Phobius"/>
    </source>
</evidence>
<protein>
    <submittedName>
        <fullName evidence="2">Uncharacterized protein</fullName>
    </submittedName>
</protein>
<proteinExistence type="predicted"/>
<organism evidence="2 3">
    <name type="scientific">Candidatus Daviesbacteria bacterium GW2011_GWA2_40_9</name>
    <dbReference type="NCBI Taxonomy" id="1618424"/>
    <lineage>
        <taxon>Bacteria</taxon>
        <taxon>Candidatus Daviesiibacteriota</taxon>
    </lineage>
</organism>
<evidence type="ECO:0000313" key="3">
    <source>
        <dbReference type="Proteomes" id="UP000034601"/>
    </source>
</evidence>
<keyword evidence="1" id="KW-0472">Membrane</keyword>
<evidence type="ECO:0000313" key="2">
    <source>
        <dbReference type="EMBL" id="KKR82683.1"/>
    </source>
</evidence>